<gene>
    <name evidence="1" type="ORF">HNR40_009320</name>
</gene>
<proteinExistence type="predicted"/>
<protein>
    <recommendedName>
        <fullName evidence="3">Clp R domain-containing protein</fullName>
    </recommendedName>
</protein>
<sequence>MFARFTDSARHAFVTAGVLALEAGHGRLGTDMLLLALAETRPFSLDSFTATAASLRERLELRDTRALLAGLGISLDDVRQRTLPGVGEWRLTRHRLRPLRVVLYGPRGEIALTGGARKVVEVALWRPGAVTGESLLWGLLADGGNGAARHLQGAGVNVRALVNEVRMPTRP</sequence>
<evidence type="ECO:0008006" key="3">
    <source>
        <dbReference type="Google" id="ProtNLM"/>
    </source>
</evidence>
<keyword evidence="2" id="KW-1185">Reference proteome</keyword>
<reference evidence="1 2" key="1">
    <citation type="submission" date="2020-08" db="EMBL/GenBank/DDBJ databases">
        <title>Genomic Encyclopedia of Type Strains, Phase IV (KMG-IV): sequencing the most valuable type-strain genomes for metagenomic binning, comparative biology and taxonomic classification.</title>
        <authorList>
            <person name="Goeker M."/>
        </authorList>
    </citation>
    <scope>NUCLEOTIDE SEQUENCE [LARGE SCALE GENOMIC DNA]</scope>
    <source>
        <strain evidence="1 2">DSM 45385</strain>
    </source>
</reference>
<name>A0A7W8EK42_9ACTN</name>
<comment type="caution">
    <text evidence="1">The sequence shown here is derived from an EMBL/GenBank/DDBJ whole genome shotgun (WGS) entry which is preliminary data.</text>
</comment>
<dbReference type="AlphaFoldDB" id="A0A7W8EK42"/>
<evidence type="ECO:0000313" key="2">
    <source>
        <dbReference type="Proteomes" id="UP000568380"/>
    </source>
</evidence>
<dbReference type="EMBL" id="JACHIN010000019">
    <property type="protein sequence ID" value="MBB5083815.1"/>
    <property type="molecule type" value="Genomic_DNA"/>
</dbReference>
<dbReference type="InterPro" id="IPR036628">
    <property type="entry name" value="Clp_N_dom_sf"/>
</dbReference>
<organism evidence="1 2">
    <name type="scientific">Nonomuraea endophytica</name>
    <dbReference type="NCBI Taxonomy" id="714136"/>
    <lineage>
        <taxon>Bacteria</taxon>
        <taxon>Bacillati</taxon>
        <taxon>Actinomycetota</taxon>
        <taxon>Actinomycetes</taxon>
        <taxon>Streptosporangiales</taxon>
        <taxon>Streptosporangiaceae</taxon>
        <taxon>Nonomuraea</taxon>
    </lineage>
</organism>
<dbReference type="SUPFAM" id="SSF81923">
    <property type="entry name" value="Double Clp-N motif"/>
    <property type="match status" value="1"/>
</dbReference>
<dbReference type="Gene3D" id="1.10.1780.10">
    <property type="entry name" value="Clp, N-terminal domain"/>
    <property type="match status" value="1"/>
</dbReference>
<dbReference type="Proteomes" id="UP000568380">
    <property type="component" value="Unassembled WGS sequence"/>
</dbReference>
<evidence type="ECO:0000313" key="1">
    <source>
        <dbReference type="EMBL" id="MBB5083815.1"/>
    </source>
</evidence>
<accession>A0A7W8EK42</accession>